<keyword evidence="1" id="KW-1133">Transmembrane helix</keyword>
<organism evidence="2 3">
    <name type="scientific">Actinomycetospora endophytica</name>
    <dbReference type="NCBI Taxonomy" id="2291215"/>
    <lineage>
        <taxon>Bacteria</taxon>
        <taxon>Bacillati</taxon>
        <taxon>Actinomycetota</taxon>
        <taxon>Actinomycetes</taxon>
        <taxon>Pseudonocardiales</taxon>
        <taxon>Pseudonocardiaceae</taxon>
        <taxon>Actinomycetospora</taxon>
    </lineage>
</organism>
<feature type="transmembrane region" description="Helical" evidence="1">
    <location>
        <begin position="29"/>
        <end position="50"/>
    </location>
</feature>
<feature type="transmembrane region" description="Helical" evidence="1">
    <location>
        <begin position="204"/>
        <end position="225"/>
    </location>
</feature>
<keyword evidence="3" id="KW-1185">Reference proteome</keyword>
<feature type="transmembrane region" description="Helical" evidence="1">
    <location>
        <begin position="137"/>
        <end position="159"/>
    </location>
</feature>
<feature type="transmembrane region" description="Helical" evidence="1">
    <location>
        <begin position="171"/>
        <end position="195"/>
    </location>
</feature>
<dbReference type="RefSeq" id="WP_230734670.1">
    <property type="nucleotide sequence ID" value="NZ_JAJNDB010000002.1"/>
</dbReference>
<sequence length="287" mass="30331">MSLLATVFADPGGMAPVTSDGVDGPVNAVGQVVATVATFALAVVAVVVIGRMCVRERIAWPFAVLAGGTVTCLLEPLFDHLYGLWFPTIGQWTLFVTYGLHEPVWLPAAYLVVYGALAIWCARTLDRAPTMRTVWRLYGALVVVAIVAEIAYISALGVYNYQDQQPFVVLGYPLFLGFVNSMSALIGGIAIHALVPHLHGRARLALATIPPLAFGVDAIGSGVLYLALRHSENPPMWLLYIGALTVVGGGALTVRLMAMLLPAGRGEALPAPDDSVVPAAQRTTADA</sequence>
<comment type="caution">
    <text evidence="2">The sequence shown here is derived from an EMBL/GenBank/DDBJ whole genome shotgun (WGS) entry which is preliminary data.</text>
</comment>
<reference evidence="2 3" key="1">
    <citation type="submission" date="2021-11" db="EMBL/GenBank/DDBJ databases">
        <title>Draft genome sequence of Actinomycetospora sp. SF1 isolated from the rhizosphere soil.</title>
        <authorList>
            <person name="Duangmal K."/>
            <person name="Chantavorakit T."/>
        </authorList>
    </citation>
    <scope>NUCLEOTIDE SEQUENCE [LARGE SCALE GENOMIC DNA]</scope>
    <source>
        <strain evidence="2 3">TBRC 5722</strain>
    </source>
</reference>
<evidence type="ECO:0000313" key="2">
    <source>
        <dbReference type="EMBL" id="MCD2194580.1"/>
    </source>
</evidence>
<gene>
    <name evidence="2" type="ORF">LQ327_14500</name>
</gene>
<evidence type="ECO:0000313" key="3">
    <source>
        <dbReference type="Proteomes" id="UP001199469"/>
    </source>
</evidence>
<accession>A0ABS8P8I0</accession>
<dbReference type="EMBL" id="JAJNDB010000002">
    <property type="protein sequence ID" value="MCD2194580.1"/>
    <property type="molecule type" value="Genomic_DNA"/>
</dbReference>
<keyword evidence="1" id="KW-0472">Membrane</keyword>
<feature type="transmembrane region" description="Helical" evidence="1">
    <location>
        <begin position="105"/>
        <end position="125"/>
    </location>
</feature>
<feature type="transmembrane region" description="Helical" evidence="1">
    <location>
        <begin position="237"/>
        <end position="258"/>
    </location>
</feature>
<keyword evidence="1" id="KW-0812">Transmembrane</keyword>
<feature type="transmembrane region" description="Helical" evidence="1">
    <location>
        <begin position="62"/>
        <end position="85"/>
    </location>
</feature>
<dbReference type="Proteomes" id="UP001199469">
    <property type="component" value="Unassembled WGS sequence"/>
</dbReference>
<proteinExistence type="predicted"/>
<evidence type="ECO:0000256" key="1">
    <source>
        <dbReference type="SAM" id="Phobius"/>
    </source>
</evidence>
<protein>
    <submittedName>
        <fullName evidence="2">Uncharacterized protein</fullName>
    </submittedName>
</protein>
<name>A0ABS8P8I0_9PSEU</name>